<dbReference type="InterPro" id="IPR041649">
    <property type="entry name" value="NepR"/>
</dbReference>
<sequence length="74" mass="7980">MRQATQLREGIEGLSADNGDRPKSPNEASNVKKTPPKRGGSGPDDVGRALRSAYDEALREDVPDDFLDLLGKLS</sequence>
<gene>
    <name evidence="3" type="ORF">GCM10022281_13810</name>
</gene>
<keyword evidence="4" id="KW-1185">Reference proteome</keyword>
<evidence type="ECO:0000259" key="2">
    <source>
        <dbReference type="Pfam" id="PF18557"/>
    </source>
</evidence>
<dbReference type="Proteomes" id="UP001424459">
    <property type="component" value="Unassembled WGS sequence"/>
</dbReference>
<name>A0ABP7U2H0_9SPHN</name>
<feature type="domain" description="Anti-sigma factor NepR" evidence="2">
    <location>
        <begin position="46"/>
        <end position="73"/>
    </location>
</feature>
<feature type="region of interest" description="Disordered" evidence="1">
    <location>
        <begin position="1"/>
        <end position="48"/>
    </location>
</feature>
<evidence type="ECO:0000256" key="1">
    <source>
        <dbReference type="SAM" id="MobiDB-lite"/>
    </source>
</evidence>
<evidence type="ECO:0000313" key="3">
    <source>
        <dbReference type="EMBL" id="GAA4034856.1"/>
    </source>
</evidence>
<dbReference type="RefSeq" id="WP_344696296.1">
    <property type="nucleotide sequence ID" value="NZ_BAABBR010000001.1"/>
</dbReference>
<dbReference type="Pfam" id="PF18557">
    <property type="entry name" value="NepR"/>
    <property type="match status" value="1"/>
</dbReference>
<evidence type="ECO:0000313" key="4">
    <source>
        <dbReference type="Proteomes" id="UP001424459"/>
    </source>
</evidence>
<dbReference type="EMBL" id="BAABBR010000001">
    <property type="protein sequence ID" value="GAA4034856.1"/>
    <property type="molecule type" value="Genomic_DNA"/>
</dbReference>
<comment type="caution">
    <text evidence="3">The sequence shown here is derived from an EMBL/GenBank/DDBJ whole genome shotgun (WGS) entry which is preliminary data.</text>
</comment>
<reference evidence="4" key="1">
    <citation type="journal article" date="2019" name="Int. J. Syst. Evol. Microbiol.">
        <title>The Global Catalogue of Microorganisms (GCM) 10K type strain sequencing project: providing services to taxonomists for standard genome sequencing and annotation.</title>
        <authorList>
            <consortium name="The Broad Institute Genomics Platform"/>
            <consortium name="The Broad Institute Genome Sequencing Center for Infectious Disease"/>
            <person name="Wu L."/>
            <person name="Ma J."/>
        </authorList>
    </citation>
    <scope>NUCLEOTIDE SEQUENCE [LARGE SCALE GENOMIC DNA]</scope>
    <source>
        <strain evidence="4">JCM 17564</strain>
    </source>
</reference>
<proteinExistence type="predicted"/>
<organism evidence="3 4">
    <name type="scientific">Sphingomonas rosea</name>
    <dbReference type="NCBI Taxonomy" id="335605"/>
    <lineage>
        <taxon>Bacteria</taxon>
        <taxon>Pseudomonadati</taxon>
        <taxon>Pseudomonadota</taxon>
        <taxon>Alphaproteobacteria</taxon>
        <taxon>Sphingomonadales</taxon>
        <taxon>Sphingomonadaceae</taxon>
        <taxon>Sphingomonas</taxon>
    </lineage>
</organism>
<protein>
    <recommendedName>
        <fullName evidence="2">Anti-sigma factor NepR domain-containing protein</fullName>
    </recommendedName>
</protein>
<accession>A0ABP7U2H0</accession>